<protein>
    <submittedName>
        <fullName evidence="1">Uncharacterized protein</fullName>
    </submittedName>
</protein>
<dbReference type="EnsemblPlants" id="AET3Gv20646000.3">
    <property type="protein sequence ID" value="AET3Gv20646000.3"/>
    <property type="gene ID" value="AET3Gv20646000"/>
</dbReference>
<reference evidence="1" key="5">
    <citation type="journal article" date="2021" name="G3 (Bethesda)">
        <title>Aegilops tauschii genome assembly Aet v5.0 features greater sequence contiguity and improved annotation.</title>
        <authorList>
            <person name="Wang L."/>
            <person name="Zhu T."/>
            <person name="Rodriguez J.C."/>
            <person name="Deal K.R."/>
            <person name="Dubcovsky J."/>
            <person name="McGuire P.E."/>
            <person name="Lux T."/>
            <person name="Spannagl M."/>
            <person name="Mayer K.F.X."/>
            <person name="Baldrich P."/>
            <person name="Meyers B.C."/>
            <person name="Huo N."/>
            <person name="Gu Y.Q."/>
            <person name="Zhou H."/>
            <person name="Devos K.M."/>
            <person name="Bennetzen J.L."/>
            <person name="Unver T."/>
            <person name="Budak H."/>
            <person name="Gulick P.J."/>
            <person name="Galiba G."/>
            <person name="Kalapos B."/>
            <person name="Nelson D.R."/>
            <person name="Li P."/>
            <person name="You F.M."/>
            <person name="Luo M.C."/>
            <person name="Dvorak J."/>
        </authorList>
    </citation>
    <scope>NUCLEOTIDE SEQUENCE [LARGE SCALE GENOMIC DNA]</scope>
    <source>
        <strain evidence="1">cv. AL8/78</strain>
    </source>
</reference>
<dbReference type="PANTHER" id="PTHR36329:SF1">
    <property type="entry name" value="TRANSMEMBRANE PROTEIN"/>
    <property type="match status" value="1"/>
</dbReference>
<keyword evidence="2" id="KW-1185">Reference proteome</keyword>
<accession>A0A453FDX0</accession>
<evidence type="ECO:0000313" key="2">
    <source>
        <dbReference type="Proteomes" id="UP000015105"/>
    </source>
</evidence>
<evidence type="ECO:0000313" key="1">
    <source>
        <dbReference type="EnsemblPlants" id="AET3Gv20646000.3"/>
    </source>
</evidence>
<sequence>FCIFMYIGWNFRIPEASLHLPVMPLMKSNWEITMPPIYSVEMDAADFRGLVSDQWHVGVVGNTAQLIQLFVHLCVMIAELLHLNLTPGDTAEDFSCRTVLFFTAVAGASSES</sequence>
<reference evidence="2" key="1">
    <citation type="journal article" date="2014" name="Science">
        <title>Ancient hybridizations among the ancestral genomes of bread wheat.</title>
        <authorList>
            <consortium name="International Wheat Genome Sequencing Consortium,"/>
            <person name="Marcussen T."/>
            <person name="Sandve S.R."/>
            <person name="Heier L."/>
            <person name="Spannagl M."/>
            <person name="Pfeifer M."/>
            <person name="Jakobsen K.S."/>
            <person name="Wulff B.B."/>
            <person name="Steuernagel B."/>
            <person name="Mayer K.F."/>
            <person name="Olsen O.A."/>
        </authorList>
    </citation>
    <scope>NUCLEOTIDE SEQUENCE [LARGE SCALE GENOMIC DNA]</scope>
    <source>
        <strain evidence="2">cv. AL8/78</strain>
    </source>
</reference>
<organism evidence="1 2">
    <name type="scientific">Aegilops tauschii subsp. strangulata</name>
    <name type="common">Goatgrass</name>
    <dbReference type="NCBI Taxonomy" id="200361"/>
    <lineage>
        <taxon>Eukaryota</taxon>
        <taxon>Viridiplantae</taxon>
        <taxon>Streptophyta</taxon>
        <taxon>Embryophyta</taxon>
        <taxon>Tracheophyta</taxon>
        <taxon>Spermatophyta</taxon>
        <taxon>Magnoliopsida</taxon>
        <taxon>Liliopsida</taxon>
        <taxon>Poales</taxon>
        <taxon>Poaceae</taxon>
        <taxon>BOP clade</taxon>
        <taxon>Pooideae</taxon>
        <taxon>Triticodae</taxon>
        <taxon>Triticeae</taxon>
        <taxon>Triticinae</taxon>
        <taxon>Aegilops</taxon>
    </lineage>
</organism>
<dbReference type="Gramene" id="AET3Gv20646000.3">
    <property type="protein sequence ID" value="AET3Gv20646000.3"/>
    <property type="gene ID" value="AET3Gv20646000"/>
</dbReference>
<reference evidence="1" key="4">
    <citation type="submission" date="2019-03" db="UniProtKB">
        <authorList>
            <consortium name="EnsemblPlants"/>
        </authorList>
    </citation>
    <scope>IDENTIFICATION</scope>
</reference>
<reference evidence="2" key="2">
    <citation type="journal article" date="2017" name="Nat. Plants">
        <title>The Aegilops tauschii genome reveals multiple impacts of transposons.</title>
        <authorList>
            <person name="Zhao G."/>
            <person name="Zou C."/>
            <person name="Li K."/>
            <person name="Wang K."/>
            <person name="Li T."/>
            <person name="Gao L."/>
            <person name="Zhang X."/>
            <person name="Wang H."/>
            <person name="Yang Z."/>
            <person name="Liu X."/>
            <person name="Jiang W."/>
            <person name="Mao L."/>
            <person name="Kong X."/>
            <person name="Jiao Y."/>
            <person name="Jia J."/>
        </authorList>
    </citation>
    <scope>NUCLEOTIDE SEQUENCE [LARGE SCALE GENOMIC DNA]</scope>
    <source>
        <strain evidence="2">cv. AL8/78</strain>
    </source>
</reference>
<reference evidence="1" key="3">
    <citation type="journal article" date="2017" name="Nature">
        <title>Genome sequence of the progenitor of the wheat D genome Aegilops tauschii.</title>
        <authorList>
            <person name="Luo M.C."/>
            <person name="Gu Y.Q."/>
            <person name="Puiu D."/>
            <person name="Wang H."/>
            <person name="Twardziok S.O."/>
            <person name="Deal K.R."/>
            <person name="Huo N."/>
            <person name="Zhu T."/>
            <person name="Wang L."/>
            <person name="Wang Y."/>
            <person name="McGuire P.E."/>
            <person name="Liu S."/>
            <person name="Long H."/>
            <person name="Ramasamy R.K."/>
            <person name="Rodriguez J.C."/>
            <person name="Van S.L."/>
            <person name="Yuan L."/>
            <person name="Wang Z."/>
            <person name="Xia Z."/>
            <person name="Xiao L."/>
            <person name="Anderson O.D."/>
            <person name="Ouyang S."/>
            <person name="Liang Y."/>
            <person name="Zimin A.V."/>
            <person name="Pertea G."/>
            <person name="Qi P."/>
            <person name="Bennetzen J.L."/>
            <person name="Dai X."/>
            <person name="Dawson M.W."/>
            <person name="Muller H.G."/>
            <person name="Kugler K."/>
            <person name="Rivarola-Duarte L."/>
            <person name="Spannagl M."/>
            <person name="Mayer K.F.X."/>
            <person name="Lu F.H."/>
            <person name="Bevan M.W."/>
            <person name="Leroy P."/>
            <person name="Li P."/>
            <person name="You F.M."/>
            <person name="Sun Q."/>
            <person name="Liu Z."/>
            <person name="Lyons E."/>
            <person name="Wicker T."/>
            <person name="Salzberg S.L."/>
            <person name="Devos K.M."/>
            <person name="Dvorak J."/>
        </authorList>
    </citation>
    <scope>NUCLEOTIDE SEQUENCE [LARGE SCALE GENOMIC DNA]</scope>
    <source>
        <strain evidence="1">cv. AL8/78</strain>
    </source>
</reference>
<proteinExistence type="predicted"/>
<name>A0A453FDX0_AEGTS</name>
<dbReference type="PANTHER" id="PTHR36329">
    <property type="entry name" value="TRANSMEMBRANE PROTEIN"/>
    <property type="match status" value="1"/>
</dbReference>
<dbReference type="Proteomes" id="UP000015105">
    <property type="component" value="Chromosome 3D"/>
</dbReference>
<dbReference type="AlphaFoldDB" id="A0A453FDX0"/>